<proteinExistence type="predicted"/>
<dbReference type="EMBL" id="JBJUIK010000012">
    <property type="protein sequence ID" value="KAL3508547.1"/>
    <property type="molecule type" value="Genomic_DNA"/>
</dbReference>
<protein>
    <submittedName>
        <fullName evidence="1">Uncharacterized protein</fullName>
    </submittedName>
</protein>
<keyword evidence="2" id="KW-1185">Reference proteome</keyword>
<evidence type="ECO:0000313" key="1">
    <source>
        <dbReference type="EMBL" id="KAL3508547.1"/>
    </source>
</evidence>
<reference evidence="1 2" key="1">
    <citation type="submission" date="2024-11" db="EMBL/GenBank/DDBJ databases">
        <title>A near-complete genome assembly of Cinchona calisaya.</title>
        <authorList>
            <person name="Lian D.C."/>
            <person name="Zhao X.W."/>
            <person name="Wei L."/>
        </authorList>
    </citation>
    <scope>NUCLEOTIDE SEQUENCE [LARGE SCALE GENOMIC DNA]</scope>
    <source>
        <tissue evidence="1">Nenye</tissue>
    </source>
</reference>
<comment type="caution">
    <text evidence="1">The sequence shown here is derived from an EMBL/GenBank/DDBJ whole genome shotgun (WGS) entry which is preliminary data.</text>
</comment>
<evidence type="ECO:0000313" key="2">
    <source>
        <dbReference type="Proteomes" id="UP001630127"/>
    </source>
</evidence>
<dbReference type="AlphaFoldDB" id="A0ABD2YRT3"/>
<name>A0ABD2YRT3_9GENT</name>
<dbReference type="Proteomes" id="UP001630127">
    <property type="component" value="Unassembled WGS sequence"/>
</dbReference>
<organism evidence="1 2">
    <name type="scientific">Cinchona calisaya</name>
    <dbReference type="NCBI Taxonomy" id="153742"/>
    <lineage>
        <taxon>Eukaryota</taxon>
        <taxon>Viridiplantae</taxon>
        <taxon>Streptophyta</taxon>
        <taxon>Embryophyta</taxon>
        <taxon>Tracheophyta</taxon>
        <taxon>Spermatophyta</taxon>
        <taxon>Magnoliopsida</taxon>
        <taxon>eudicotyledons</taxon>
        <taxon>Gunneridae</taxon>
        <taxon>Pentapetalae</taxon>
        <taxon>asterids</taxon>
        <taxon>lamiids</taxon>
        <taxon>Gentianales</taxon>
        <taxon>Rubiaceae</taxon>
        <taxon>Cinchonoideae</taxon>
        <taxon>Cinchoneae</taxon>
        <taxon>Cinchona</taxon>
    </lineage>
</organism>
<accession>A0ABD2YRT3</accession>
<gene>
    <name evidence="1" type="ORF">ACH5RR_027948</name>
</gene>
<sequence>MDSVFSVDEVVEIAAWPWVDGEKDWVVRFERKLLSDQEFVVYQPDSKTLMFDNISPDPTSNGESLCSFSFATRDLTASNQYAKYRFSIEYRLILKEK</sequence>